<evidence type="ECO:0008006" key="4">
    <source>
        <dbReference type="Google" id="ProtNLM"/>
    </source>
</evidence>
<proteinExistence type="predicted"/>
<evidence type="ECO:0000313" key="2">
    <source>
        <dbReference type="EMBL" id="GKV50948.1"/>
    </source>
</evidence>
<gene>
    <name evidence="2" type="ORF">SLEP1_g57625</name>
</gene>
<organism evidence="2 3">
    <name type="scientific">Rubroshorea leprosula</name>
    <dbReference type="NCBI Taxonomy" id="152421"/>
    <lineage>
        <taxon>Eukaryota</taxon>
        <taxon>Viridiplantae</taxon>
        <taxon>Streptophyta</taxon>
        <taxon>Embryophyta</taxon>
        <taxon>Tracheophyta</taxon>
        <taxon>Spermatophyta</taxon>
        <taxon>Magnoliopsida</taxon>
        <taxon>eudicotyledons</taxon>
        <taxon>Gunneridae</taxon>
        <taxon>Pentapetalae</taxon>
        <taxon>rosids</taxon>
        <taxon>malvids</taxon>
        <taxon>Malvales</taxon>
        <taxon>Dipterocarpaceae</taxon>
        <taxon>Rubroshorea</taxon>
    </lineage>
</organism>
<protein>
    <recommendedName>
        <fullName evidence="4">Dirigent protein</fullName>
    </recommendedName>
</protein>
<name>A0AAV5MLU0_9ROSI</name>
<dbReference type="AlphaFoldDB" id="A0AAV5MLU0"/>
<reference evidence="2 3" key="1">
    <citation type="journal article" date="2021" name="Commun. Biol.">
        <title>The genome of Shorea leprosula (Dipterocarpaceae) highlights the ecological relevance of drought in aseasonal tropical rainforests.</title>
        <authorList>
            <person name="Ng K.K.S."/>
            <person name="Kobayashi M.J."/>
            <person name="Fawcett J.A."/>
            <person name="Hatakeyama M."/>
            <person name="Paape T."/>
            <person name="Ng C.H."/>
            <person name="Ang C.C."/>
            <person name="Tnah L.H."/>
            <person name="Lee C.T."/>
            <person name="Nishiyama T."/>
            <person name="Sese J."/>
            <person name="O'Brien M.J."/>
            <person name="Copetti D."/>
            <person name="Mohd Noor M.I."/>
            <person name="Ong R.C."/>
            <person name="Putra M."/>
            <person name="Sireger I.Z."/>
            <person name="Indrioko S."/>
            <person name="Kosugi Y."/>
            <person name="Izuno A."/>
            <person name="Isagi Y."/>
            <person name="Lee S.L."/>
            <person name="Shimizu K.K."/>
        </authorList>
    </citation>
    <scope>NUCLEOTIDE SEQUENCE [LARGE SCALE GENOMIC DNA]</scope>
    <source>
        <strain evidence="2">214</strain>
    </source>
</reference>
<keyword evidence="3" id="KW-1185">Reference proteome</keyword>
<evidence type="ECO:0000313" key="3">
    <source>
        <dbReference type="Proteomes" id="UP001054252"/>
    </source>
</evidence>
<feature type="chain" id="PRO_5043921472" description="Dirigent protein" evidence="1">
    <location>
        <begin position="20"/>
        <end position="76"/>
    </location>
</feature>
<keyword evidence="1" id="KW-0732">Signal</keyword>
<comment type="caution">
    <text evidence="2">The sequence shown here is derived from an EMBL/GenBank/DDBJ whole genome shotgun (WGS) entry which is preliminary data.</text>
</comment>
<dbReference type="EMBL" id="BPVZ01000414">
    <property type="protein sequence ID" value="GKV50948.1"/>
    <property type="molecule type" value="Genomic_DNA"/>
</dbReference>
<sequence length="76" mass="8205">MLGALYLVIMYSLSELITGGDNDVPPSHQNIVPGGGYVSGNGRSAGRHALVYDINTPNETLEWVDLKQMFALDKPS</sequence>
<evidence type="ECO:0000256" key="1">
    <source>
        <dbReference type="SAM" id="SignalP"/>
    </source>
</evidence>
<accession>A0AAV5MLU0</accession>
<feature type="signal peptide" evidence="1">
    <location>
        <begin position="1"/>
        <end position="19"/>
    </location>
</feature>
<dbReference type="Proteomes" id="UP001054252">
    <property type="component" value="Unassembled WGS sequence"/>
</dbReference>